<evidence type="ECO:0000313" key="2">
    <source>
        <dbReference type="Proteomes" id="UP001228403"/>
    </source>
</evidence>
<dbReference type="EMBL" id="JAUDCF010000022">
    <property type="protein sequence ID" value="MDM8146122.1"/>
    <property type="molecule type" value="Genomic_DNA"/>
</dbReference>
<name>A0ABT7U6H3_9BACE</name>
<protein>
    <submittedName>
        <fullName evidence="1">Uncharacterized protein</fullName>
    </submittedName>
</protein>
<organism evidence="1 2">
    <name type="scientific">Bacteroides eggerthii</name>
    <dbReference type="NCBI Taxonomy" id="28111"/>
    <lineage>
        <taxon>Bacteria</taxon>
        <taxon>Pseudomonadati</taxon>
        <taxon>Bacteroidota</taxon>
        <taxon>Bacteroidia</taxon>
        <taxon>Bacteroidales</taxon>
        <taxon>Bacteroidaceae</taxon>
        <taxon>Bacteroides</taxon>
    </lineage>
</organism>
<evidence type="ECO:0000313" key="1">
    <source>
        <dbReference type="EMBL" id="MDM8146122.1"/>
    </source>
</evidence>
<dbReference type="Proteomes" id="UP001228403">
    <property type="component" value="Unassembled WGS sequence"/>
</dbReference>
<comment type="caution">
    <text evidence="1">The sequence shown here is derived from an EMBL/GenBank/DDBJ whole genome shotgun (WGS) entry which is preliminary data.</text>
</comment>
<proteinExistence type="predicted"/>
<accession>A0ABT7U6H3</accession>
<gene>
    <name evidence="1" type="ORF">QUW02_09350</name>
</gene>
<sequence length="63" mass="7825">MDRRKLYYYSHIVKRHLSDIKERIRLSENDMERSYYQSRFAAQVSIYAEALAVKEKHLERYIR</sequence>
<reference evidence="2" key="1">
    <citation type="submission" date="2023-07" db="EMBL/GenBank/DDBJ databases">
        <title>Identification and characterization of horizontal gene transfer across gut microbiota members of farm animals based on homology search.</title>
        <authorList>
            <person name="Schwarzerova J."/>
            <person name="Nykrynova M."/>
            <person name="Jureckova K."/>
            <person name="Cejkova D."/>
            <person name="Rychlik I."/>
        </authorList>
    </citation>
    <scope>NUCLEOTIDE SEQUENCE [LARGE SCALE GENOMIC DNA]</scope>
    <source>
        <strain evidence="2">ET4</strain>
    </source>
</reference>
<keyword evidence="2" id="KW-1185">Reference proteome</keyword>